<dbReference type="GO" id="GO:0031011">
    <property type="term" value="C:Ino80 complex"/>
    <property type="evidence" value="ECO:0007669"/>
    <property type="project" value="TreeGrafter"/>
</dbReference>
<protein>
    <submittedName>
        <fullName evidence="2">TCF3 fusion partner</fullName>
    </submittedName>
</protein>
<evidence type="ECO:0000313" key="2">
    <source>
        <dbReference type="EMBL" id="ELK33628.1"/>
    </source>
</evidence>
<dbReference type="AlphaFoldDB" id="L5M7E8"/>
<dbReference type="GO" id="GO:0097190">
    <property type="term" value="P:apoptotic signaling pathway"/>
    <property type="evidence" value="ECO:0007669"/>
    <property type="project" value="TreeGrafter"/>
</dbReference>
<proteinExistence type="predicted"/>
<keyword evidence="3" id="KW-1185">Reference proteome</keyword>
<dbReference type="EMBL" id="KB104010">
    <property type="protein sequence ID" value="ELK33628.1"/>
    <property type="molecule type" value="Genomic_DNA"/>
</dbReference>
<dbReference type="InterPro" id="IPR033555">
    <property type="entry name" value="TFPT"/>
</dbReference>
<dbReference type="GO" id="GO:0003677">
    <property type="term" value="F:DNA binding"/>
    <property type="evidence" value="ECO:0007669"/>
    <property type="project" value="TreeGrafter"/>
</dbReference>
<reference evidence="3" key="1">
    <citation type="journal article" date="2013" name="Science">
        <title>Comparative analysis of bat genomes provides insight into the evolution of flight and immunity.</title>
        <authorList>
            <person name="Zhang G."/>
            <person name="Cowled C."/>
            <person name="Shi Z."/>
            <person name="Huang Z."/>
            <person name="Bishop-Lilly K.A."/>
            <person name="Fang X."/>
            <person name="Wynne J.W."/>
            <person name="Xiong Z."/>
            <person name="Baker M.L."/>
            <person name="Zhao W."/>
            <person name="Tachedjian M."/>
            <person name="Zhu Y."/>
            <person name="Zhou P."/>
            <person name="Jiang X."/>
            <person name="Ng J."/>
            <person name="Yang L."/>
            <person name="Wu L."/>
            <person name="Xiao J."/>
            <person name="Feng Y."/>
            <person name="Chen Y."/>
            <person name="Sun X."/>
            <person name="Zhang Y."/>
            <person name="Marsh G.A."/>
            <person name="Crameri G."/>
            <person name="Broder C.C."/>
            <person name="Frey K.G."/>
            <person name="Wang L.F."/>
            <person name="Wang J."/>
        </authorList>
    </citation>
    <scope>NUCLEOTIDE SEQUENCE [LARGE SCALE GENOMIC DNA]</scope>
</reference>
<dbReference type="PANTHER" id="PTHR35084">
    <property type="entry name" value="TCF3 FUSION PARTNER"/>
    <property type="match status" value="1"/>
</dbReference>
<evidence type="ECO:0000313" key="3">
    <source>
        <dbReference type="Proteomes" id="UP000010556"/>
    </source>
</evidence>
<feature type="region of interest" description="Disordered" evidence="1">
    <location>
        <begin position="22"/>
        <end position="46"/>
    </location>
</feature>
<dbReference type="Proteomes" id="UP000010556">
    <property type="component" value="Unassembled WGS sequence"/>
</dbReference>
<organism evidence="2 3">
    <name type="scientific">Myotis davidii</name>
    <name type="common">David's myotis</name>
    <dbReference type="NCBI Taxonomy" id="225400"/>
    <lineage>
        <taxon>Eukaryota</taxon>
        <taxon>Metazoa</taxon>
        <taxon>Chordata</taxon>
        <taxon>Craniata</taxon>
        <taxon>Vertebrata</taxon>
        <taxon>Euteleostomi</taxon>
        <taxon>Mammalia</taxon>
        <taxon>Eutheria</taxon>
        <taxon>Laurasiatheria</taxon>
        <taxon>Chiroptera</taxon>
        <taxon>Yangochiroptera</taxon>
        <taxon>Vespertilionidae</taxon>
        <taxon>Myotis</taxon>
    </lineage>
</organism>
<accession>L5M7E8</accession>
<evidence type="ECO:0000256" key="1">
    <source>
        <dbReference type="SAM" id="MobiDB-lite"/>
    </source>
</evidence>
<gene>
    <name evidence="2" type="ORF">MDA_GLEAN10013169</name>
</gene>
<sequence>MKVLDSYGDNYWASQFTILLEDEGSQGTDTPISGNAENEPPETRGCPCPRGCQCPQKPAARSLERGPAVGRGSECHQKGARREFC</sequence>
<name>L5M7E8_MYODS</name>
<dbReference type="GO" id="GO:0043065">
    <property type="term" value="P:positive regulation of apoptotic process"/>
    <property type="evidence" value="ECO:0007669"/>
    <property type="project" value="TreeGrafter"/>
</dbReference>
<feature type="compositionally biased region" description="Polar residues" evidence="1">
    <location>
        <begin position="25"/>
        <end position="36"/>
    </location>
</feature>
<dbReference type="PANTHER" id="PTHR35084:SF1">
    <property type="entry name" value="TCF3 FUSION PARTNER"/>
    <property type="match status" value="1"/>
</dbReference>